<dbReference type="FunFam" id="3.20.20.100:FF:000013">
    <property type="entry name" value="NADPH-dependent codeinone reductase 1-1"/>
    <property type="match status" value="1"/>
</dbReference>
<comment type="caution">
    <text evidence="16">The sequence shown here is derived from an EMBL/GenBank/DDBJ whole genome shotgun (WGS) entry which is preliminary data.</text>
</comment>
<evidence type="ECO:0000256" key="14">
    <source>
        <dbReference type="PIRSR" id="PIRSR000097-3"/>
    </source>
</evidence>
<dbReference type="PROSITE" id="PS00063">
    <property type="entry name" value="ALDOKETO_REDUCTASE_3"/>
    <property type="match status" value="1"/>
</dbReference>
<dbReference type="InterPro" id="IPR018170">
    <property type="entry name" value="Aldo/ket_reductase_CS"/>
</dbReference>
<dbReference type="InterPro" id="IPR023210">
    <property type="entry name" value="NADP_OxRdtase_dom"/>
</dbReference>
<keyword evidence="3" id="KW-0963">Cytoplasm</keyword>
<dbReference type="InterPro" id="IPR036812">
    <property type="entry name" value="NAD(P)_OxRdtase_dom_sf"/>
</dbReference>
<comment type="catalytic activity">
    <reaction evidence="7">
        <text>morphine + NADP(+) = morphinone + NADPH + H(+)</text>
        <dbReference type="Rhea" id="RHEA:14321"/>
        <dbReference type="ChEBI" id="CHEBI:15378"/>
        <dbReference type="ChEBI" id="CHEBI:57728"/>
        <dbReference type="ChEBI" id="CHEBI:57783"/>
        <dbReference type="ChEBI" id="CHEBI:58097"/>
        <dbReference type="ChEBI" id="CHEBI:58349"/>
    </reaction>
    <physiologicalReaction direction="left-to-right" evidence="7">
        <dbReference type="Rhea" id="RHEA:14322"/>
    </physiologicalReaction>
    <physiologicalReaction direction="right-to-left" evidence="7">
        <dbReference type="Rhea" id="RHEA:14323"/>
    </physiologicalReaction>
</comment>
<evidence type="ECO:0000256" key="6">
    <source>
        <dbReference type="ARBA" id="ARBA00050211"/>
    </source>
</evidence>
<evidence type="ECO:0000256" key="12">
    <source>
        <dbReference type="PIRSR" id="PIRSR000097-1"/>
    </source>
</evidence>
<reference evidence="16 17" key="1">
    <citation type="submission" date="2024-01" db="EMBL/GenBank/DDBJ databases">
        <title>Genome assemblies of Stephania.</title>
        <authorList>
            <person name="Yang L."/>
        </authorList>
    </citation>
    <scope>NUCLEOTIDE SEQUENCE [LARGE SCALE GENOMIC DNA]</scope>
    <source>
        <strain evidence="16">YNDBR</strain>
        <tissue evidence="16">Leaf</tissue>
    </source>
</reference>
<comment type="catalytic activity">
    <reaction evidence="6">
        <text>neomorphine + NADP(+) = neomorphinone + NADPH + H(+)</text>
        <dbReference type="Rhea" id="RHEA:75971"/>
        <dbReference type="ChEBI" id="CHEBI:15378"/>
        <dbReference type="ChEBI" id="CHEBI:57783"/>
        <dbReference type="ChEBI" id="CHEBI:58349"/>
        <dbReference type="ChEBI" id="CHEBI:194188"/>
        <dbReference type="ChEBI" id="CHEBI:194513"/>
    </reaction>
    <physiologicalReaction direction="right-to-left" evidence="6">
        <dbReference type="Rhea" id="RHEA:75973"/>
    </physiologicalReaction>
</comment>
<keyword evidence="5" id="KW-0521">NADP</keyword>
<evidence type="ECO:0000256" key="7">
    <source>
        <dbReference type="ARBA" id="ARBA00050731"/>
    </source>
</evidence>
<evidence type="ECO:0000313" key="17">
    <source>
        <dbReference type="Proteomes" id="UP001420932"/>
    </source>
</evidence>
<dbReference type="GO" id="GO:0005829">
    <property type="term" value="C:cytosol"/>
    <property type="evidence" value="ECO:0007669"/>
    <property type="project" value="UniProtKB-SubCell"/>
</dbReference>
<dbReference type="Gene3D" id="3.20.20.100">
    <property type="entry name" value="NADP-dependent oxidoreductase domain"/>
    <property type="match status" value="1"/>
</dbReference>
<keyword evidence="4" id="KW-0017">Alkaloid metabolism</keyword>
<dbReference type="EMBL" id="JBBNAF010000009">
    <property type="protein sequence ID" value="KAK9114957.1"/>
    <property type="molecule type" value="Genomic_DNA"/>
</dbReference>
<dbReference type="SUPFAM" id="SSF51430">
    <property type="entry name" value="NAD(P)-linked oxidoreductase"/>
    <property type="match status" value="1"/>
</dbReference>
<dbReference type="GO" id="GO:0047036">
    <property type="term" value="F:codeinone reductase (NADPH) activity"/>
    <property type="evidence" value="ECO:0007669"/>
    <property type="project" value="UniProtKB-EC"/>
</dbReference>
<evidence type="ECO:0000256" key="10">
    <source>
        <dbReference type="ARBA" id="ARBA00060571"/>
    </source>
</evidence>
<dbReference type="InterPro" id="IPR020471">
    <property type="entry name" value="AKR"/>
</dbReference>
<dbReference type="Proteomes" id="UP001420932">
    <property type="component" value="Unassembled WGS sequence"/>
</dbReference>
<sequence length="329" mass="36435">MSQKVDFGVKTPVVALNSGHNMPFIAIGTTSSKIPYPSNEEFKISILEAIKVGYRHIDTAAMYGSEEGAGLAVEEALKTGLVKSRDELFVTTKLGCNNARPDCVLPAITESLRKLGLAYVDLYLIHAPMTISSASHVSDMTLKKGDISPMDIESVWAAMEEVHKLGLAKSIGVSNFTCKKLTELLAHANIIPAVNQVEMHPAMQQKKLREFCKEKGIHVSAYSPLGGKEWGFDVVLGNELLKEIAQNKKKSIAQIALRWGYEQEASMVVKSFNRARLEENVDIFNWNLTEEELKKVELDVPQTRTSTLSDFVFADGPFKTVDELWDGEM</sequence>
<evidence type="ECO:0000259" key="15">
    <source>
        <dbReference type="Pfam" id="PF00248"/>
    </source>
</evidence>
<feature type="site" description="Lowers pKa of active site Tyr" evidence="14">
    <location>
        <position position="93"/>
    </location>
</feature>
<organism evidence="16 17">
    <name type="scientific">Stephania yunnanensis</name>
    <dbReference type="NCBI Taxonomy" id="152371"/>
    <lineage>
        <taxon>Eukaryota</taxon>
        <taxon>Viridiplantae</taxon>
        <taxon>Streptophyta</taxon>
        <taxon>Embryophyta</taxon>
        <taxon>Tracheophyta</taxon>
        <taxon>Spermatophyta</taxon>
        <taxon>Magnoliopsida</taxon>
        <taxon>Ranunculales</taxon>
        <taxon>Menispermaceae</taxon>
        <taxon>Menispermoideae</taxon>
        <taxon>Cissampelideae</taxon>
        <taxon>Stephania</taxon>
    </lineage>
</organism>
<comment type="pathway">
    <text evidence="10">Alkaloid biosynthesis; morphine biosynthesis.</text>
</comment>
<name>A0AAP0IGK4_9MAGN</name>
<evidence type="ECO:0000256" key="8">
    <source>
        <dbReference type="ARBA" id="ARBA00051402"/>
    </source>
</evidence>
<dbReference type="PROSITE" id="PS00798">
    <property type="entry name" value="ALDOKETO_REDUCTASE_1"/>
    <property type="match status" value="1"/>
</dbReference>
<comment type="subcellular location">
    <subcellularLocation>
        <location evidence="1">Cytoplasm</location>
        <location evidence="1">Cytosol</location>
    </subcellularLocation>
</comment>
<gene>
    <name evidence="16" type="ORF">Syun_021754</name>
</gene>
<evidence type="ECO:0000256" key="5">
    <source>
        <dbReference type="ARBA" id="ARBA00022857"/>
    </source>
</evidence>
<dbReference type="Pfam" id="PF00248">
    <property type="entry name" value="Aldo_ket_red"/>
    <property type="match status" value="1"/>
</dbReference>
<dbReference type="GO" id="GO:0009820">
    <property type="term" value="P:alkaloid metabolic process"/>
    <property type="evidence" value="ECO:0007669"/>
    <property type="project" value="UniProtKB-KW"/>
</dbReference>
<keyword evidence="17" id="KW-1185">Reference proteome</keyword>
<dbReference type="PANTHER" id="PTHR11732">
    <property type="entry name" value="ALDO/KETO REDUCTASE"/>
    <property type="match status" value="1"/>
</dbReference>
<evidence type="ECO:0000256" key="2">
    <source>
        <dbReference type="ARBA" id="ARBA00007905"/>
    </source>
</evidence>
<feature type="domain" description="NADP-dependent oxidoreductase" evidence="15">
    <location>
        <begin position="25"/>
        <end position="297"/>
    </location>
</feature>
<comment type="similarity">
    <text evidence="2">Belongs to the aldo/keto reductase family.</text>
</comment>
<evidence type="ECO:0000313" key="16">
    <source>
        <dbReference type="EMBL" id="KAK9114957.1"/>
    </source>
</evidence>
<evidence type="ECO:0000256" key="1">
    <source>
        <dbReference type="ARBA" id="ARBA00004514"/>
    </source>
</evidence>
<dbReference type="EC" id="1.1.1.247" evidence="11"/>
<evidence type="ECO:0000256" key="4">
    <source>
        <dbReference type="ARBA" id="ARBA00022589"/>
    </source>
</evidence>
<dbReference type="PRINTS" id="PR00069">
    <property type="entry name" value="ALDKETRDTASE"/>
</dbReference>
<dbReference type="PIRSF" id="PIRSF000097">
    <property type="entry name" value="AKR"/>
    <property type="match status" value="1"/>
</dbReference>
<comment type="catalytic activity">
    <reaction evidence="9">
        <text>codeine + NADP(+) = codeinone + NADPH + H(+)</text>
        <dbReference type="Rhea" id="RHEA:19209"/>
        <dbReference type="ChEBI" id="CHEBI:15378"/>
        <dbReference type="ChEBI" id="CHEBI:57783"/>
        <dbReference type="ChEBI" id="CHEBI:57871"/>
        <dbReference type="ChEBI" id="CHEBI:58349"/>
        <dbReference type="ChEBI" id="CHEBI:58473"/>
        <dbReference type="EC" id="1.1.1.247"/>
    </reaction>
    <physiologicalReaction direction="left-to-right" evidence="9">
        <dbReference type="Rhea" id="RHEA:19210"/>
    </physiologicalReaction>
    <physiologicalReaction direction="right-to-left" evidence="9">
        <dbReference type="Rhea" id="RHEA:19211"/>
    </physiologicalReaction>
</comment>
<comment type="catalytic activity">
    <reaction evidence="8">
        <text>neopine + NADP(+) = neopinone + NADPH + H(+)</text>
        <dbReference type="Rhea" id="RHEA:75135"/>
        <dbReference type="ChEBI" id="CHEBI:15378"/>
        <dbReference type="ChEBI" id="CHEBI:57783"/>
        <dbReference type="ChEBI" id="CHEBI:58349"/>
        <dbReference type="ChEBI" id="CHEBI:59950"/>
        <dbReference type="ChEBI" id="CHEBI:194190"/>
        <dbReference type="EC" id="1.1.1.247"/>
    </reaction>
    <physiologicalReaction direction="right-to-left" evidence="8">
        <dbReference type="Rhea" id="RHEA:75137"/>
    </physiologicalReaction>
</comment>
<dbReference type="PROSITE" id="PS00062">
    <property type="entry name" value="ALDOKETO_REDUCTASE_2"/>
    <property type="match status" value="1"/>
</dbReference>
<protein>
    <recommendedName>
        <fullName evidence="11">codeinone reductase (NADPH)</fullName>
        <ecNumber evidence="11">1.1.1.247</ecNumber>
    </recommendedName>
</protein>
<evidence type="ECO:0000256" key="3">
    <source>
        <dbReference type="ARBA" id="ARBA00022490"/>
    </source>
</evidence>
<accession>A0AAP0IGK4</accession>
<evidence type="ECO:0000256" key="11">
    <source>
        <dbReference type="ARBA" id="ARBA00066826"/>
    </source>
</evidence>
<proteinExistence type="inferred from homology"/>
<feature type="active site" description="Proton donor" evidence="12">
    <location>
        <position position="63"/>
    </location>
</feature>
<dbReference type="AlphaFoldDB" id="A0AAP0IGK4"/>
<evidence type="ECO:0000256" key="13">
    <source>
        <dbReference type="PIRSR" id="PIRSR000097-2"/>
    </source>
</evidence>
<evidence type="ECO:0000256" key="9">
    <source>
        <dbReference type="ARBA" id="ARBA00052305"/>
    </source>
</evidence>
<feature type="binding site" evidence="13">
    <location>
        <position position="126"/>
    </location>
    <ligand>
        <name>substrate</name>
    </ligand>
</feature>